<keyword evidence="1" id="KW-0106">Calcium</keyword>
<accession>A0A7J7DL37</accession>
<dbReference type="InterPro" id="IPR011992">
    <property type="entry name" value="EF-hand-dom_pair"/>
</dbReference>
<dbReference type="EMBL" id="JAAARO010000006">
    <property type="protein sequence ID" value="KAF5747037.1"/>
    <property type="molecule type" value="Genomic_DNA"/>
</dbReference>
<evidence type="ECO:0000259" key="2">
    <source>
        <dbReference type="PROSITE" id="PS50222"/>
    </source>
</evidence>
<dbReference type="SUPFAM" id="SSF47473">
    <property type="entry name" value="EF-hand"/>
    <property type="match status" value="1"/>
</dbReference>
<gene>
    <name evidence="3" type="ORF">HS088_TW06G01214</name>
</gene>
<organism evidence="3 4">
    <name type="scientific">Tripterygium wilfordii</name>
    <name type="common">Thunder God vine</name>
    <dbReference type="NCBI Taxonomy" id="458696"/>
    <lineage>
        <taxon>Eukaryota</taxon>
        <taxon>Viridiplantae</taxon>
        <taxon>Streptophyta</taxon>
        <taxon>Embryophyta</taxon>
        <taxon>Tracheophyta</taxon>
        <taxon>Spermatophyta</taxon>
        <taxon>Magnoliopsida</taxon>
        <taxon>eudicotyledons</taxon>
        <taxon>Gunneridae</taxon>
        <taxon>Pentapetalae</taxon>
        <taxon>rosids</taxon>
        <taxon>fabids</taxon>
        <taxon>Celastrales</taxon>
        <taxon>Celastraceae</taxon>
        <taxon>Tripterygium</taxon>
    </lineage>
</organism>
<dbReference type="PROSITE" id="PS50222">
    <property type="entry name" value="EF_HAND_2"/>
    <property type="match status" value="2"/>
</dbReference>
<dbReference type="GO" id="GO:0005509">
    <property type="term" value="F:calcium ion binding"/>
    <property type="evidence" value="ECO:0007669"/>
    <property type="project" value="InterPro"/>
</dbReference>
<keyword evidence="4" id="KW-1185">Reference proteome</keyword>
<comment type="caution">
    <text evidence="3">The sequence shown here is derived from an EMBL/GenBank/DDBJ whole genome shotgun (WGS) entry which is preliminary data.</text>
</comment>
<reference evidence="3 4" key="1">
    <citation type="journal article" date="2020" name="Nat. Commun.">
        <title>Genome of Tripterygium wilfordii and identification of cytochrome P450 involved in triptolide biosynthesis.</title>
        <authorList>
            <person name="Tu L."/>
            <person name="Su P."/>
            <person name="Zhang Z."/>
            <person name="Gao L."/>
            <person name="Wang J."/>
            <person name="Hu T."/>
            <person name="Zhou J."/>
            <person name="Zhang Y."/>
            <person name="Zhao Y."/>
            <person name="Liu Y."/>
            <person name="Song Y."/>
            <person name="Tong Y."/>
            <person name="Lu Y."/>
            <person name="Yang J."/>
            <person name="Xu C."/>
            <person name="Jia M."/>
            <person name="Peters R.J."/>
            <person name="Huang L."/>
            <person name="Gao W."/>
        </authorList>
    </citation>
    <scope>NUCLEOTIDE SEQUENCE [LARGE SCALE GENOMIC DNA]</scope>
    <source>
        <strain evidence="4">cv. XIE 37</strain>
        <tissue evidence="3">Leaf</tissue>
    </source>
</reference>
<feature type="domain" description="EF-hand" evidence="2">
    <location>
        <begin position="85"/>
        <end position="113"/>
    </location>
</feature>
<proteinExistence type="predicted"/>
<feature type="domain" description="EF-hand" evidence="2">
    <location>
        <begin position="42"/>
        <end position="77"/>
    </location>
</feature>
<dbReference type="Pfam" id="PF13499">
    <property type="entry name" value="EF-hand_7"/>
    <property type="match status" value="1"/>
</dbReference>
<dbReference type="SMART" id="SM00054">
    <property type="entry name" value="EFh"/>
    <property type="match status" value="2"/>
</dbReference>
<dbReference type="InterPro" id="IPR018247">
    <property type="entry name" value="EF_Hand_1_Ca_BS"/>
</dbReference>
<dbReference type="CDD" id="cd00051">
    <property type="entry name" value="EFh"/>
    <property type="match status" value="1"/>
</dbReference>
<dbReference type="AlphaFoldDB" id="A0A7J7DL37"/>
<dbReference type="Gene3D" id="1.10.238.10">
    <property type="entry name" value="EF-hand"/>
    <property type="match status" value="1"/>
</dbReference>
<evidence type="ECO:0000313" key="4">
    <source>
        <dbReference type="Proteomes" id="UP000593562"/>
    </source>
</evidence>
<name>A0A7J7DL37_TRIWF</name>
<dbReference type="InParanoid" id="A0A7J7DL37"/>
<evidence type="ECO:0000256" key="1">
    <source>
        <dbReference type="ARBA" id="ARBA00022837"/>
    </source>
</evidence>
<dbReference type="Proteomes" id="UP000593562">
    <property type="component" value="Unassembled WGS sequence"/>
</dbReference>
<protein>
    <recommendedName>
        <fullName evidence="2">EF-hand domain-containing protein</fullName>
    </recommendedName>
</protein>
<evidence type="ECO:0000313" key="3">
    <source>
        <dbReference type="EMBL" id="KAF5747037.1"/>
    </source>
</evidence>
<dbReference type="PROSITE" id="PS00018">
    <property type="entry name" value="EF_HAND_1"/>
    <property type="match status" value="2"/>
</dbReference>
<dbReference type="InterPro" id="IPR002048">
    <property type="entry name" value="EF_hand_dom"/>
</dbReference>
<sequence length="118" mass="13464">MSMLTHTGIDKNCKITCAKATTKDEAGFFESKNKLKYVAVRLTEEQLHGLLKRFDKNKDGRLSMQEMRNAFKNLGSYFPGWRAGRAISVADINGDGFISEAEFEELVKYVLKCNYTFH</sequence>